<dbReference type="SUPFAM" id="SSF140478">
    <property type="entry name" value="LemA-like"/>
    <property type="match status" value="1"/>
</dbReference>
<reference evidence="8" key="2">
    <citation type="journal article" date="2017" name="Sci. Rep.">
        <title>Determination of the Genome and Primary Transcriptome of Syngas Fermenting Eubacterium limosum ATCC 8486.</title>
        <authorList>
            <person name="Song Y."/>
            <person name="Shin J."/>
            <person name="Jeong Y."/>
            <person name="Jin S."/>
            <person name="Lee J.K."/>
            <person name="Kim D.R."/>
            <person name="Kim S.C."/>
            <person name="Cho S."/>
            <person name="Cho B.K."/>
        </authorList>
    </citation>
    <scope>NUCLEOTIDE SEQUENCE [LARGE SCALE GENOMIC DNA]</scope>
    <source>
        <strain evidence="8">ATCC 8486</strain>
    </source>
</reference>
<dbReference type="AlphaFoldDB" id="A0AAC9QQY3"/>
<sequence length="184" mass="20774">MIAIIIIIAIIVILALVVMGSYNGLVKTKNQAEEAFSTMDVYMKKRYDLIPNLVETVKGYASHESQTLEKVTAARNAAMTASSIDEKLKNENALTGTLKSLFAVAESYPDLKANTNFMDLQRQLQTIEEDIANSRKYYNASVKNLNNKIEMFPSSIIAGMFHFEKKPYFEVSSQEERENVKVQF</sequence>
<reference evidence="7 9" key="4">
    <citation type="submission" date="2023-02" db="EMBL/GenBank/DDBJ databases">
        <title>Comparative genome analysis of Eubacterium limosum species.</title>
        <authorList>
            <person name="Bak J.E."/>
        </authorList>
    </citation>
    <scope>NUCLEOTIDE SEQUENCE [LARGE SCALE GENOMIC DNA]</scope>
    <source>
        <strain evidence="7 9">KGMB01548</strain>
    </source>
</reference>
<keyword evidence="5" id="KW-0472">Membrane</keyword>
<dbReference type="Proteomes" id="UP000192391">
    <property type="component" value="Chromosome"/>
</dbReference>
<dbReference type="InterPro" id="IPR023353">
    <property type="entry name" value="LemA-like_dom_sf"/>
</dbReference>
<name>A0AAC9QQY3_EUBLI</name>
<evidence type="ECO:0000256" key="1">
    <source>
        <dbReference type="ARBA" id="ARBA00004167"/>
    </source>
</evidence>
<organism evidence="6 8">
    <name type="scientific">Eubacterium limosum</name>
    <dbReference type="NCBI Taxonomy" id="1736"/>
    <lineage>
        <taxon>Bacteria</taxon>
        <taxon>Bacillati</taxon>
        <taxon>Bacillota</taxon>
        <taxon>Clostridia</taxon>
        <taxon>Eubacteriales</taxon>
        <taxon>Eubacteriaceae</taxon>
        <taxon>Eubacterium</taxon>
    </lineage>
</organism>
<accession>A0AAC9QQY3</accession>
<evidence type="ECO:0000256" key="2">
    <source>
        <dbReference type="ARBA" id="ARBA00008854"/>
    </source>
</evidence>
<evidence type="ECO:0000313" key="8">
    <source>
        <dbReference type="Proteomes" id="UP000192391"/>
    </source>
</evidence>
<dbReference type="PANTHER" id="PTHR34478">
    <property type="entry name" value="PROTEIN LEMA"/>
    <property type="match status" value="1"/>
</dbReference>
<proteinExistence type="inferred from homology"/>
<comment type="subcellular location">
    <subcellularLocation>
        <location evidence="1">Membrane</location>
        <topology evidence="1">Single-pass membrane protein</topology>
    </subcellularLocation>
</comment>
<evidence type="ECO:0000313" key="9">
    <source>
        <dbReference type="Proteomes" id="UP001215087"/>
    </source>
</evidence>
<dbReference type="PANTHER" id="PTHR34478:SF2">
    <property type="entry name" value="MEMBRANE PROTEIN"/>
    <property type="match status" value="1"/>
</dbReference>
<dbReference type="KEGG" id="elim:B2M23_00395"/>
<comment type="similarity">
    <text evidence="2">Belongs to the LemA family.</text>
</comment>
<dbReference type="Pfam" id="PF04011">
    <property type="entry name" value="LemA"/>
    <property type="match status" value="1"/>
</dbReference>
<reference evidence="6" key="3">
    <citation type="submission" date="2017-02" db="EMBL/GenBank/DDBJ databases">
        <title>Integrative analysis reveals regulation of autotrophic growth of syngas fermenting bacteria at the translational level.</title>
        <authorList>
            <person name="Song Y."/>
            <person name="Shin J."/>
            <person name="Jeong Y."/>
            <person name="Jin S."/>
            <person name="Kim D.R."/>
            <person name="Kim S.C."/>
            <person name="Cho S."/>
            <person name="Cho B.-K."/>
        </authorList>
    </citation>
    <scope>NUCLEOTIDE SEQUENCE</scope>
    <source>
        <strain evidence="6">ATCC 8486</strain>
    </source>
</reference>
<gene>
    <name evidence="6" type="ORF">B2M23_00395</name>
    <name evidence="7" type="ORF">PTZ04_14350</name>
</gene>
<evidence type="ECO:0000256" key="5">
    <source>
        <dbReference type="ARBA" id="ARBA00023136"/>
    </source>
</evidence>
<dbReference type="Proteomes" id="UP001215087">
    <property type="component" value="Unassembled WGS sequence"/>
</dbReference>
<evidence type="ECO:0000313" key="6">
    <source>
        <dbReference type="EMBL" id="ARD64100.1"/>
    </source>
</evidence>
<dbReference type="InterPro" id="IPR007156">
    <property type="entry name" value="MamQ_LemA"/>
</dbReference>
<dbReference type="EMBL" id="CP019962">
    <property type="protein sequence ID" value="ARD64100.1"/>
    <property type="molecule type" value="Genomic_DNA"/>
</dbReference>
<reference evidence="6" key="1">
    <citation type="journal article" date="2015" name="Genome Announc.">
        <title>Draft Genome Sequence of Chemolithoautotrophic Acetogenic Butanol-Producing Eubacterium limosum ATCC 8486.</title>
        <authorList>
            <person name="Song Y."/>
            <person name="Cho B.K."/>
        </authorList>
    </citation>
    <scope>NUCLEOTIDE SEQUENCE</scope>
    <source>
        <strain evidence="6">ATCC 8486</strain>
    </source>
</reference>
<dbReference type="RefSeq" id="WP_038350837.1">
    <property type="nucleotide sequence ID" value="NZ_CP019962.1"/>
</dbReference>
<keyword evidence="3" id="KW-0812">Transmembrane</keyword>
<evidence type="ECO:0000313" key="7">
    <source>
        <dbReference type="EMBL" id="MDE1471437.1"/>
    </source>
</evidence>
<dbReference type="GO" id="GO:0016020">
    <property type="term" value="C:membrane"/>
    <property type="evidence" value="ECO:0007669"/>
    <property type="project" value="UniProtKB-SubCell"/>
</dbReference>
<keyword evidence="4" id="KW-1133">Transmembrane helix</keyword>
<evidence type="ECO:0000256" key="4">
    <source>
        <dbReference type="ARBA" id="ARBA00022989"/>
    </source>
</evidence>
<dbReference type="Gene3D" id="1.20.1440.20">
    <property type="entry name" value="LemA-like domain"/>
    <property type="match status" value="1"/>
</dbReference>
<evidence type="ECO:0000256" key="3">
    <source>
        <dbReference type="ARBA" id="ARBA00022692"/>
    </source>
</evidence>
<protein>
    <submittedName>
        <fullName evidence="7">LemA family protein</fullName>
    </submittedName>
</protein>
<keyword evidence="9" id="KW-1185">Reference proteome</keyword>
<dbReference type="EMBL" id="JAQSVD010000008">
    <property type="protein sequence ID" value="MDE1471437.1"/>
    <property type="molecule type" value="Genomic_DNA"/>
</dbReference>